<name>A0A0F9HCS3_9ZZZZ</name>
<accession>A0A0F9HCS3</accession>
<dbReference type="AlphaFoldDB" id="A0A0F9HCS3"/>
<evidence type="ECO:0000313" key="1">
    <source>
        <dbReference type="EMBL" id="KKM00927.1"/>
    </source>
</evidence>
<protein>
    <submittedName>
        <fullName evidence="1">Uncharacterized protein</fullName>
    </submittedName>
</protein>
<organism evidence="1">
    <name type="scientific">marine sediment metagenome</name>
    <dbReference type="NCBI Taxonomy" id="412755"/>
    <lineage>
        <taxon>unclassified sequences</taxon>
        <taxon>metagenomes</taxon>
        <taxon>ecological metagenomes</taxon>
    </lineage>
</organism>
<reference evidence="1" key="1">
    <citation type="journal article" date="2015" name="Nature">
        <title>Complex archaea that bridge the gap between prokaryotes and eukaryotes.</title>
        <authorList>
            <person name="Spang A."/>
            <person name="Saw J.H."/>
            <person name="Jorgensen S.L."/>
            <person name="Zaremba-Niedzwiedzka K."/>
            <person name="Martijn J."/>
            <person name="Lind A.E."/>
            <person name="van Eijk R."/>
            <person name="Schleper C."/>
            <person name="Guy L."/>
            <person name="Ettema T.J."/>
        </authorList>
    </citation>
    <scope>NUCLEOTIDE SEQUENCE</scope>
</reference>
<gene>
    <name evidence="1" type="ORF">LCGC14_1799550</name>
</gene>
<dbReference type="EMBL" id="LAZR01017317">
    <property type="protein sequence ID" value="KKM00927.1"/>
    <property type="molecule type" value="Genomic_DNA"/>
</dbReference>
<comment type="caution">
    <text evidence="1">The sequence shown here is derived from an EMBL/GenBank/DDBJ whole genome shotgun (WGS) entry which is preliminary data.</text>
</comment>
<proteinExistence type="predicted"/>
<sequence length="141" mass="15659">MTPVEQARLYLRDQVVEGQENRFSDEDIGELMKLNSDSVFGATALGWLLKAAETADGPIALSVGNTSESYGGPTEQFKVCMSMHSYWKGRYQDEQGTSFSAGLWFELVPDYADGTGGVIAEIMKHDEWLRSYWTNTAAYPA</sequence>